<evidence type="ECO:0000256" key="3">
    <source>
        <dbReference type="ARBA" id="ARBA00023204"/>
    </source>
</evidence>
<dbReference type="PANTHER" id="PTHR28529:SF2">
    <property type="entry name" value="DNA REPAIR PROTEIN SWI5 HOMOLOG"/>
    <property type="match status" value="1"/>
</dbReference>
<dbReference type="PANTHER" id="PTHR28529">
    <property type="entry name" value="DNA REPAIR PROTEIN SWI5 HOMOLOG"/>
    <property type="match status" value="1"/>
</dbReference>
<name>A0A0P1KUD5_9SACH</name>
<dbReference type="InterPro" id="IPR010760">
    <property type="entry name" value="DNA-repair_Swi5"/>
</dbReference>
<evidence type="ECO:0000256" key="1">
    <source>
        <dbReference type="ARBA" id="ARBA00008060"/>
    </source>
</evidence>
<sequence length="84" mass="9842">MSELKIELSELMTCNDDLKDEFSRLSKESKITISPSDLMKEHIKRLKQYNELRDTGLRLAQLIANEKDSKISEIFEEMGFDMKD</sequence>
<dbReference type="GO" id="GO:0034974">
    <property type="term" value="C:Swi5-Swi2 complex"/>
    <property type="evidence" value="ECO:0007669"/>
    <property type="project" value="TreeGrafter"/>
</dbReference>
<keyword evidence="3" id="KW-0234">DNA repair</keyword>
<dbReference type="EMBL" id="LN890547">
    <property type="protein sequence ID" value="CUS23525.1"/>
    <property type="molecule type" value="Genomic_DNA"/>
</dbReference>
<dbReference type="GO" id="GO:0032798">
    <property type="term" value="C:Swi5-Sfr1 complex"/>
    <property type="evidence" value="ECO:0007669"/>
    <property type="project" value="TreeGrafter"/>
</dbReference>
<accession>A0A0P1KUD5</accession>
<proteinExistence type="inferred from homology"/>
<gene>
    <name evidence="4" type="ORF">LAQU0_S10e02432g</name>
</gene>
<dbReference type="Gene3D" id="1.20.5.170">
    <property type="match status" value="1"/>
</dbReference>
<dbReference type="OrthoDB" id="255837at2759"/>
<dbReference type="AlphaFoldDB" id="A0A0P1KUD5"/>
<dbReference type="GO" id="GO:0010772">
    <property type="term" value="P:meiotic DNA recombinase assembly involved in reciprocal meiotic recombination"/>
    <property type="evidence" value="ECO:0007669"/>
    <property type="project" value="TreeGrafter"/>
</dbReference>
<dbReference type="GO" id="GO:0000709">
    <property type="term" value="P:meiotic joint molecule formation"/>
    <property type="evidence" value="ECO:0007669"/>
    <property type="project" value="TreeGrafter"/>
</dbReference>
<comment type="similarity">
    <text evidence="1">Belongs to the SWI5/SAE3 family.</text>
</comment>
<organism evidence="4 5">
    <name type="scientific">Lachancea quebecensis</name>
    <dbReference type="NCBI Taxonomy" id="1654605"/>
    <lineage>
        <taxon>Eukaryota</taxon>
        <taxon>Fungi</taxon>
        <taxon>Dikarya</taxon>
        <taxon>Ascomycota</taxon>
        <taxon>Saccharomycotina</taxon>
        <taxon>Saccharomycetes</taxon>
        <taxon>Saccharomycetales</taxon>
        <taxon>Saccharomycetaceae</taxon>
        <taxon>Lachancea</taxon>
    </lineage>
</organism>
<dbReference type="Pfam" id="PF07061">
    <property type="entry name" value="Swi5"/>
    <property type="match status" value="1"/>
</dbReference>
<dbReference type="Proteomes" id="UP000236544">
    <property type="component" value="Unassembled WGS sequence"/>
</dbReference>
<protein>
    <submittedName>
        <fullName evidence="4">LAQU0S10e02432g1_1</fullName>
    </submittedName>
</protein>
<keyword evidence="2" id="KW-0227">DNA damage</keyword>
<evidence type="ECO:0000313" key="5">
    <source>
        <dbReference type="Proteomes" id="UP000236544"/>
    </source>
</evidence>
<keyword evidence="5" id="KW-1185">Reference proteome</keyword>
<reference evidence="5" key="1">
    <citation type="submission" date="2015-10" db="EMBL/GenBank/DDBJ databases">
        <authorList>
            <person name="Devillers H."/>
        </authorList>
    </citation>
    <scope>NUCLEOTIDE SEQUENCE [LARGE SCALE GENOMIC DNA]</scope>
</reference>
<evidence type="ECO:0000256" key="2">
    <source>
        <dbReference type="ARBA" id="ARBA00022763"/>
    </source>
</evidence>
<evidence type="ECO:0000313" key="4">
    <source>
        <dbReference type="EMBL" id="CUS23525.1"/>
    </source>
</evidence>